<dbReference type="RefSeq" id="WP_124955052.1">
    <property type="nucleotide sequence ID" value="NZ_RRCH01000022.1"/>
</dbReference>
<proteinExistence type="predicted"/>
<feature type="transmembrane region" description="Helical" evidence="6">
    <location>
        <begin position="30"/>
        <end position="52"/>
    </location>
</feature>
<reference evidence="7 8" key="1">
    <citation type="submission" date="2018-11" db="EMBL/GenBank/DDBJ databases">
        <title>Taxonoimc description of Halomarina strain SPP-AMP-1.</title>
        <authorList>
            <person name="Pal Y."/>
            <person name="Srinivasana K."/>
            <person name="Verma A."/>
            <person name="Kumar P."/>
        </authorList>
    </citation>
    <scope>NUCLEOTIDE SEQUENCE [LARGE SCALE GENOMIC DNA]</scope>
    <source>
        <strain evidence="7 8">SPP-AMP-1</strain>
    </source>
</reference>
<gene>
    <name evidence="7" type="ORF">EIK79_10380</name>
</gene>
<evidence type="ECO:0000256" key="4">
    <source>
        <dbReference type="ARBA" id="ARBA00022989"/>
    </source>
</evidence>
<feature type="transmembrane region" description="Helical" evidence="6">
    <location>
        <begin position="7"/>
        <end position="24"/>
    </location>
</feature>
<dbReference type="Pfam" id="PF03626">
    <property type="entry name" value="COX4_pro"/>
    <property type="match status" value="1"/>
</dbReference>
<dbReference type="InterPro" id="IPR005171">
    <property type="entry name" value="Cyt_c_oxidase_su4_prok"/>
</dbReference>
<evidence type="ECO:0000256" key="5">
    <source>
        <dbReference type="ARBA" id="ARBA00023136"/>
    </source>
</evidence>
<dbReference type="GO" id="GO:0005886">
    <property type="term" value="C:plasma membrane"/>
    <property type="evidence" value="ECO:0007669"/>
    <property type="project" value="UniProtKB-SubCell"/>
</dbReference>
<organism evidence="7 8">
    <name type="scientific">Halocatena pleomorpha</name>
    <dbReference type="NCBI Taxonomy" id="1785090"/>
    <lineage>
        <taxon>Archaea</taxon>
        <taxon>Methanobacteriati</taxon>
        <taxon>Methanobacteriota</taxon>
        <taxon>Stenosarchaea group</taxon>
        <taxon>Halobacteria</taxon>
        <taxon>Halobacteriales</taxon>
        <taxon>Natronomonadaceae</taxon>
        <taxon>Halocatena</taxon>
    </lineage>
</organism>
<accession>A0A3P3RA04</accession>
<comment type="caution">
    <text evidence="7">The sequence shown here is derived from an EMBL/GenBank/DDBJ whole genome shotgun (WGS) entry which is preliminary data.</text>
</comment>
<dbReference type="Proteomes" id="UP000282322">
    <property type="component" value="Unassembled WGS sequence"/>
</dbReference>
<keyword evidence="2" id="KW-1003">Cell membrane</keyword>
<dbReference type="OrthoDB" id="201875at2157"/>
<dbReference type="EMBL" id="RRCH01000022">
    <property type="protein sequence ID" value="RRJ30317.1"/>
    <property type="molecule type" value="Genomic_DNA"/>
</dbReference>
<keyword evidence="3 6" id="KW-0812">Transmembrane</keyword>
<feature type="transmembrane region" description="Helical" evidence="6">
    <location>
        <begin position="64"/>
        <end position="86"/>
    </location>
</feature>
<evidence type="ECO:0000256" key="6">
    <source>
        <dbReference type="SAM" id="Phobius"/>
    </source>
</evidence>
<sequence>MTSTKLYTVIYVVLFAFATVQVVIEGLSGIGYEIAVAGILLLSVIKAVLVAGYYQHLLYEPRSVAYVVASGLVTAIALTFAASYSIT</sequence>
<dbReference type="AlphaFoldDB" id="A0A3P3RA04"/>
<keyword evidence="8" id="KW-1185">Reference proteome</keyword>
<comment type="subcellular location">
    <subcellularLocation>
        <location evidence="1">Cell membrane</location>
        <topology evidence="1">Multi-pass membrane protein</topology>
    </subcellularLocation>
</comment>
<evidence type="ECO:0008006" key="9">
    <source>
        <dbReference type="Google" id="ProtNLM"/>
    </source>
</evidence>
<evidence type="ECO:0000313" key="7">
    <source>
        <dbReference type="EMBL" id="RRJ30317.1"/>
    </source>
</evidence>
<evidence type="ECO:0000256" key="2">
    <source>
        <dbReference type="ARBA" id="ARBA00022475"/>
    </source>
</evidence>
<protein>
    <recommendedName>
        <fullName evidence="9">Cytochrome C oxidase subunit IV</fullName>
    </recommendedName>
</protein>
<name>A0A3P3RA04_9EURY</name>
<evidence type="ECO:0000256" key="1">
    <source>
        <dbReference type="ARBA" id="ARBA00004651"/>
    </source>
</evidence>
<evidence type="ECO:0000256" key="3">
    <source>
        <dbReference type="ARBA" id="ARBA00022692"/>
    </source>
</evidence>
<evidence type="ECO:0000313" key="8">
    <source>
        <dbReference type="Proteomes" id="UP000282322"/>
    </source>
</evidence>
<keyword evidence="5 6" id="KW-0472">Membrane</keyword>
<keyword evidence="4 6" id="KW-1133">Transmembrane helix</keyword>